<proteinExistence type="predicted"/>
<dbReference type="PROSITE" id="PS50800">
    <property type="entry name" value="SAP"/>
    <property type="match status" value="1"/>
</dbReference>
<feature type="compositionally biased region" description="Basic residues" evidence="1">
    <location>
        <begin position="855"/>
        <end position="868"/>
    </location>
</feature>
<feature type="compositionally biased region" description="Pro residues" evidence="1">
    <location>
        <begin position="107"/>
        <end position="117"/>
    </location>
</feature>
<dbReference type="InterPro" id="IPR036361">
    <property type="entry name" value="SAP_dom_sf"/>
</dbReference>
<feature type="compositionally biased region" description="Acidic residues" evidence="1">
    <location>
        <begin position="481"/>
        <end position="490"/>
    </location>
</feature>
<evidence type="ECO:0000259" key="2">
    <source>
        <dbReference type="PROSITE" id="PS50800"/>
    </source>
</evidence>
<dbReference type="Proteomes" id="UP000604825">
    <property type="component" value="Unassembled WGS sequence"/>
</dbReference>
<dbReference type="InterPro" id="IPR003034">
    <property type="entry name" value="SAP_dom"/>
</dbReference>
<organism evidence="3 4">
    <name type="scientific">Miscanthus lutarioriparius</name>
    <dbReference type="NCBI Taxonomy" id="422564"/>
    <lineage>
        <taxon>Eukaryota</taxon>
        <taxon>Viridiplantae</taxon>
        <taxon>Streptophyta</taxon>
        <taxon>Embryophyta</taxon>
        <taxon>Tracheophyta</taxon>
        <taxon>Spermatophyta</taxon>
        <taxon>Magnoliopsida</taxon>
        <taxon>Liliopsida</taxon>
        <taxon>Poales</taxon>
        <taxon>Poaceae</taxon>
        <taxon>PACMAD clade</taxon>
        <taxon>Panicoideae</taxon>
        <taxon>Andropogonodae</taxon>
        <taxon>Andropogoneae</taxon>
        <taxon>Saccharinae</taxon>
        <taxon>Miscanthus</taxon>
    </lineage>
</organism>
<feature type="region of interest" description="Disordered" evidence="1">
    <location>
        <begin position="1"/>
        <end position="124"/>
    </location>
</feature>
<feature type="compositionally biased region" description="Pro residues" evidence="1">
    <location>
        <begin position="57"/>
        <end position="97"/>
    </location>
</feature>
<dbReference type="AlphaFoldDB" id="A0A811QZG2"/>
<feature type="compositionally biased region" description="Pro residues" evidence="1">
    <location>
        <begin position="33"/>
        <end position="50"/>
    </location>
</feature>
<feature type="compositionally biased region" description="Basic and acidic residues" evidence="1">
    <location>
        <begin position="671"/>
        <end position="683"/>
    </location>
</feature>
<feature type="compositionally biased region" description="Basic residues" evidence="1">
    <location>
        <begin position="907"/>
        <end position="926"/>
    </location>
</feature>
<accession>A0A811QZG2</accession>
<feature type="compositionally biased region" description="Basic and acidic residues" evidence="1">
    <location>
        <begin position="781"/>
        <end position="847"/>
    </location>
</feature>
<feature type="domain" description="SAP" evidence="2">
    <location>
        <begin position="1019"/>
        <end position="1053"/>
    </location>
</feature>
<keyword evidence="4" id="KW-1185">Reference proteome</keyword>
<feature type="compositionally biased region" description="Basic and acidic residues" evidence="1">
    <location>
        <begin position="467"/>
        <end position="480"/>
    </location>
</feature>
<dbReference type="Pfam" id="PF02037">
    <property type="entry name" value="SAP"/>
    <property type="match status" value="1"/>
</dbReference>
<dbReference type="SMART" id="SM00513">
    <property type="entry name" value="SAP"/>
    <property type="match status" value="1"/>
</dbReference>
<evidence type="ECO:0000313" key="3">
    <source>
        <dbReference type="EMBL" id="CAD6261890.1"/>
    </source>
</evidence>
<reference evidence="3" key="1">
    <citation type="submission" date="2020-10" db="EMBL/GenBank/DDBJ databases">
        <authorList>
            <person name="Han B."/>
            <person name="Lu T."/>
            <person name="Zhao Q."/>
            <person name="Huang X."/>
            <person name="Zhao Y."/>
        </authorList>
    </citation>
    <scope>NUCLEOTIDE SEQUENCE</scope>
</reference>
<feature type="compositionally biased region" description="Pro residues" evidence="1">
    <location>
        <begin position="16"/>
        <end position="25"/>
    </location>
</feature>
<feature type="compositionally biased region" description="Polar residues" evidence="1">
    <location>
        <begin position="626"/>
        <end position="649"/>
    </location>
</feature>
<feature type="region of interest" description="Disordered" evidence="1">
    <location>
        <begin position="525"/>
        <end position="930"/>
    </location>
</feature>
<dbReference type="EMBL" id="CAJGYO010000012">
    <property type="protein sequence ID" value="CAD6261890.1"/>
    <property type="molecule type" value="Genomic_DNA"/>
</dbReference>
<feature type="compositionally biased region" description="Basic and acidic residues" evidence="1">
    <location>
        <begin position="724"/>
        <end position="771"/>
    </location>
</feature>
<feature type="compositionally biased region" description="Basic and acidic residues" evidence="1">
    <location>
        <begin position="690"/>
        <end position="715"/>
    </location>
</feature>
<dbReference type="SUPFAM" id="SSF68906">
    <property type="entry name" value="SAP domain"/>
    <property type="match status" value="1"/>
</dbReference>
<evidence type="ECO:0000313" key="4">
    <source>
        <dbReference type="Proteomes" id="UP000604825"/>
    </source>
</evidence>
<comment type="caution">
    <text evidence="3">The sequence shown here is derived from an EMBL/GenBank/DDBJ whole genome shotgun (WGS) entry which is preliminary data.</text>
</comment>
<gene>
    <name evidence="3" type="ORF">NCGR_LOCUS45276</name>
</gene>
<dbReference type="OrthoDB" id="540503at2759"/>
<name>A0A811QZG2_9POAL</name>
<feature type="region of interest" description="Disordered" evidence="1">
    <location>
        <begin position="453"/>
        <end position="492"/>
    </location>
</feature>
<protein>
    <recommendedName>
        <fullName evidence="2">SAP domain-containing protein</fullName>
    </recommendedName>
</protein>
<evidence type="ECO:0000256" key="1">
    <source>
        <dbReference type="SAM" id="MobiDB-lite"/>
    </source>
</evidence>
<sequence length="1094" mass="120815">MDAYQHQRRFAGAGDAPPPPPPHPSHPSAQWYPAPPPPYHPPHPGHPYPPQHHHQWGPPPDLQHQHNPPPPPQSYAYQPPPPPMAMQQQPPPPPGTPWPSHHGAGQHPPPSYPPPPSGQAWTNHSWAQNHGYQGHVNEEDWATKAKAWVAAKSVMGNHQIQQHAISTSRTEGHHNGYHDQYQQPACLPTEVTEPLHPPVPQSSNDHVPFPMTGQQRETNYLLDRGPMVSPAKNFGSFPSTYEQEVSYNYSSAPGNGNNMLQYPNSQAQSFPTTSSVQGGFPQAPPSMPVVPLAEQPPFGHERLPVDPSDQPLEFNSRKTPDLAVHTNVNSNIPAAPTLASNHDVAATSTHSWTPSATVGFLPRAPVPAQTAQMDPSVHAAPLFGAASSSSYVPPAAFGVGSVTEVFPTDPNTPFSVAEKSKKRPVPNWLREELLKKKSAPLSASAQYSENLNSLEANDAEQTIGRPDQSDSKSSDSAKSTEDDEDDEDEIEAARMAAINKEIKRVLTEVLLKVTDDLFDEIAIKVLNEDDSAESNEPTGVFGSKEPGLGGSRTKTSAKVVLPAKSTNSTDHKDSTGLSSPKGALLGLASYDSDDDDDDDDDADADGKDKIPISNLSSNANAGAVNTEGNKSTLGKRNGNHNEQNSSLGSAPSGEDHKFNNRNFQRSANAEPEQKHIRDTENGEYRFTAKTHTEPKGAVDRLDEKAHRYAEVDIQNRKTSSGNNAEKHNDLESSHRHLEKSSKEDFVNEVKSYHTKELEYSRAEKYNNDDKYSMYGNIDKSSSFKEGKGSGRAAKHESDTREPHSRGNSKHDGAKGDQKDFPKDRERNRDTTDRRGGKGKDEKNDRSRQMTSHNSRSSRSRSPRGRSRTRKENSHVRGSVSSDEPSDSVKKRKHHSHKTSMSPSPPKSRNRRISRSPHSKHSHRRHSPYSSADRFRMEIRLAINLAMGLFVSTMRLSERGSAAAFWKSRAAVHFFELHATGRSEEAVEIENSGQKEIEDMDLMPRHSSETTEDIFAAHLFKEMKIDDLRHFLKINGKDAKGKKPELIKRAINLVTTYNLQLGFKISCITFRRGLLQGSALFNHSSSKLRSSSYLY</sequence>
<feature type="compositionally biased region" description="Acidic residues" evidence="1">
    <location>
        <begin position="591"/>
        <end position="603"/>
    </location>
</feature>